<evidence type="ECO:0000313" key="3">
    <source>
        <dbReference type="Proteomes" id="UP000024635"/>
    </source>
</evidence>
<feature type="region of interest" description="Disordered" evidence="1">
    <location>
        <begin position="73"/>
        <end position="108"/>
    </location>
</feature>
<protein>
    <recommendedName>
        <fullName evidence="4">Zinc finger, C2H2 type</fullName>
    </recommendedName>
</protein>
<dbReference type="OrthoDB" id="5793009at2759"/>
<name>A0A016TAT5_9BILA</name>
<dbReference type="Proteomes" id="UP000024635">
    <property type="component" value="Unassembled WGS sequence"/>
</dbReference>
<organism evidence="2 3">
    <name type="scientific">Ancylostoma ceylanicum</name>
    <dbReference type="NCBI Taxonomy" id="53326"/>
    <lineage>
        <taxon>Eukaryota</taxon>
        <taxon>Metazoa</taxon>
        <taxon>Ecdysozoa</taxon>
        <taxon>Nematoda</taxon>
        <taxon>Chromadorea</taxon>
        <taxon>Rhabditida</taxon>
        <taxon>Rhabditina</taxon>
        <taxon>Rhabditomorpha</taxon>
        <taxon>Strongyloidea</taxon>
        <taxon>Ancylostomatidae</taxon>
        <taxon>Ancylostomatinae</taxon>
        <taxon>Ancylostoma</taxon>
    </lineage>
</organism>
<keyword evidence="3" id="KW-1185">Reference proteome</keyword>
<comment type="caution">
    <text evidence="2">The sequence shown here is derived from an EMBL/GenBank/DDBJ whole genome shotgun (WGS) entry which is preliminary data.</text>
</comment>
<proteinExistence type="predicted"/>
<gene>
    <name evidence="2" type="primary">Acey_s0120.g950</name>
    <name evidence="2" type="synonym">Acey-C01H6.3</name>
    <name evidence="2" type="ORF">Y032_0120g950</name>
</gene>
<evidence type="ECO:0008006" key="4">
    <source>
        <dbReference type="Google" id="ProtNLM"/>
    </source>
</evidence>
<evidence type="ECO:0000313" key="2">
    <source>
        <dbReference type="EMBL" id="EYB99800.1"/>
    </source>
</evidence>
<reference evidence="3" key="1">
    <citation type="journal article" date="2015" name="Nat. Genet.">
        <title>The genome and transcriptome of the zoonotic hookworm Ancylostoma ceylanicum identify infection-specific gene families.</title>
        <authorList>
            <person name="Schwarz E.M."/>
            <person name="Hu Y."/>
            <person name="Antoshechkin I."/>
            <person name="Miller M.M."/>
            <person name="Sternberg P.W."/>
            <person name="Aroian R.V."/>
        </authorList>
    </citation>
    <scope>NUCLEOTIDE SEQUENCE</scope>
    <source>
        <strain evidence="3">HY135</strain>
    </source>
</reference>
<sequence>MSWQGTTRNEERVDRGSLSCGNRPDKDNLQSNEWTRISADMILLDSRTCQKQMPGPVTCKFCDRLYSRHSLPLHEPKCQENPSARRQSIPEAGNRTPKSIRPRTRSMSRPAGVEFRVCFVCGQRFDPTDITQHERHCLAEWKRDYDRLKRRFESRAPEQLLIPSVDGTQDSRRLNEHAEAQAAKAQMLRCRRCSTKVPLRKADAHNCSRLDPPVEFFF</sequence>
<evidence type="ECO:0000256" key="1">
    <source>
        <dbReference type="SAM" id="MobiDB-lite"/>
    </source>
</evidence>
<dbReference type="EMBL" id="JARK01001456">
    <property type="protein sequence ID" value="EYB99800.1"/>
    <property type="molecule type" value="Genomic_DNA"/>
</dbReference>
<feature type="region of interest" description="Disordered" evidence="1">
    <location>
        <begin position="1"/>
        <end position="31"/>
    </location>
</feature>
<accession>A0A016TAT5</accession>
<dbReference type="AlphaFoldDB" id="A0A016TAT5"/>